<reference evidence="2" key="1">
    <citation type="submission" date="2022-07" db="EMBL/GenBank/DDBJ databases">
        <authorList>
            <person name="Nishijima S."/>
        </authorList>
    </citation>
    <scope>NUCLEOTIDE SEQUENCE</scope>
    <source>
        <strain evidence="2">3465_136698</strain>
    </source>
</reference>
<name>A0ABY5TW73_9VIRU</name>
<proteinExistence type="predicted"/>
<sequence>MNQQKNNHDSKPEATKPNYTLRRLKFAAAIVGFVSSMTLLFTWRTADSQAATVLVSVIYLLTGLWLIVRFAPRD</sequence>
<keyword evidence="3" id="KW-1185">Reference proteome</keyword>
<organism evidence="2 3">
    <name type="scientific">Bacteriophage sp</name>
    <dbReference type="NCBI Taxonomy" id="38018"/>
    <lineage>
        <taxon>Viruses</taxon>
    </lineage>
</organism>
<keyword evidence="1" id="KW-0472">Membrane</keyword>
<evidence type="ECO:0000313" key="2">
    <source>
        <dbReference type="EMBL" id="UVX66873.1"/>
    </source>
</evidence>
<evidence type="ECO:0000256" key="1">
    <source>
        <dbReference type="SAM" id="Phobius"/>
    </source>
</evidence>
<accession>A0ABY5TW73</accession>
<dbReference type="EMBL" id="OP072641">
    <property type="protein sequence ID" value="UVX66873.1"/>
    <property type="molecule type" value="Genomic_DNA"/>
</dbReference>
<dbReference type="Proteomes" id="UP001158726">
    <property type="component" value="Segment"/>
</dbReference>
<keyword evidence="1" id="KW-1133">Transmembrane helix</keyword>
<protein>
    <submittedName>
        <fullName evidence="2">Uncharacterized protein</fullName>
    </submittedName>
</protein>
<keyword evidence="1" id="KW-0812">Transmembrane</keyword>
<feature type="transmembrane region" description="Helical" evidence="1">
    <location>
        <begin position="26"/>
        <end position="43"/>
    </location>
</feature>
<evidence type="ECO:0000313" key="3">
    <source>
        <dbReference type="Proteomes" id="UP001158726"/>
    </source>
</evidence>
<feature type="transmembrane region" description="Helical" evidence="1">
    <location>
        <begin position="49"/>
        <end position="68"/>
    </location>
</feature>